<dbReference type="InterPro" id="IPR002974">
    <property type="entry name" value="Cyt_P450_E_CYP52_ascomycetes"/>
</dbReference>
<keyword evidence="5" id="KW-0812">Transmembrane</keyword>
<dbReference type="PROSITE" id="PS00086">
    <property type="entry name" value="CYTOCHROME_P450"/>
    <property type="match status" value="1"/>
</dbReference>
<organism evidence="14 15">
    <name type="scientific">Trichomonascus ciferrii</name>
    <dbReference type="NCBI Taxonomy" id="44093"/>
    <lineage>
        <taxon>Eukaryota</taxon>
        <taxon>Fungi</taxon>
        <taxon>Dikarya</taxon>
        <taxon>Ascomycota</taxon>
        <taxon>Saccharomycotina</taxon>
        <taxon>Dipodascomycetes</taxon>
        <taxon>Dipodascales</taxon>
        <taxon>Trichomonascaceae</taxon>
        <taxon>Trichomonascus</taxon>
        <taxon>Trichomonascus ciferrii complex</taxon>
    </lineage>
</organism>
<proteinExistence type="inferred from homology"/>
<dbReference type="GO" id="GO:0020037">
    <property type="term" value="F:heme binding"/>
    <property type="evidence" value="ECO:0007669"/>
    <property type="project" value="InterPro"/>
</dbReference>
<sequence length="513" mass="58880">MTPTQLCIFVALFPAFLFVFDWLKEFRYRRQNAKNNCKPPVYISDYPFGIRSVLKIDRAHKRNEFYSFTREMIDLVGKKTFRHQTVGGVPVMTIDPENVKAILATQFKEFDLGGRHSEFQPLMGDGIFTLSGDGWHHSRTLLRPQFTNEQVSRLHDIEQHTQTLLTIFKEQSAQGKPFDCQPYFFKLTLDTATEFLFGESTDTLSLGRKADARLAKSEEFAEAFNTGQTWLLYRAIAQSLHSFVTSKEYKSCTKICHDFVDHYVYRALETAQKRDADEKDVDAERYIFLDQLTKETRDPILMRDQALNILLAGRDTTAGLLSFTISLLVRHKEVWKKLREAVLADFGETTDNISFQTLKRCEYLKHVINETLRLYPIVPVNARRANCNTTLPRGGGPDEMDPIYIEKGTNVQYCTYALQRNKEFWGEDSDEFRPERWMEGKKVIPWTYIPFNGGPRICLGQQFALTEASYVLVRIVQTFSDVNSTSDVVGSPIKQYATLTSSVAGGAPVVFKE</sequence>
<evidence type="ECO:0000256" key="8">
    <source>
        <dbReference type="ARBA" id="ARBA00023002"/>
    </source>
</evidence>
<dbReference type="InterPro" id="IPR047146">
    <property type="entry name" value="Cyt_P450_E_CYP52_fungi"/>
</dbReference>
<keyword evidence="6 12" id="KW-0479">Metal-binding</keyword>
<reference evidence="14" key="1">
    <citation type="journal article" date="2019" name="G3 (Bethesda)">
        <title>Genome Assemblies of Two Rare Opportunistic Yeast Pathogens: Diutina rugosa (syn. Candida rugosa) and Trichomonascus ciferrii (syn. Candida ciferrii).</title>
        <authorList>
            <person name="Mixao V."/>
            <person name="Saus E."/>
            <person name="Hansen A.P."/>
            <person name="Lass-Florl C."/>
            <person name="Gabaldon T."/>
        </authorList>
    </citation>
    <scope>NUCLEOTIDE SEQUENCE</scope>
    <source>
        <strain evidence="14">CBS 4856</strain>
    </source>
</reference>
<evidence type="ECO:0000256" key="11">
    <source>
        <dbReference type="ARBA" id="ARBA00023136"/>
    </source>
</evidence>
<dbReference type="PANTHER" id="PTHR24287:SF1">
    <property type="entry name" value="P450, PUTATIVE (EUROFUNG)-RELATED"/>
    <property type="match status" value="1"/>
</dbReference>
<keyword evidence="4 12" id="KW-0349">Heme</keyword>
<evidence type="ECO:0000256" key="2">
    <source>
        <dbReference type="ARBA" id="ARBA00004370"/>
    </source>
</evidence>
<comment type="subcellular location">
    <subcellularLocation>
        <location evidence="2">Membrane</location>
    </subcellularLocation>
</comment>
<dbReference type="Gene3D" id="1.10.630.10">
    <property type="entry name" value="Cytochrome P450"/>
    <property type="match status" value="1"/>
</dbReference>
<evidence type="ECO:0000256" key="9">
    <source>
        <dbReference type="ARBA" id="ARBA00023004"/>
    </source>
</evidence>
<dbReference type="InterPro" id="IPR002402">
    <property type="entry name" value="Cyt_P450_E_grp-II"/>
</dbReference>
<dbReference type="AlphaFoldDB" id="A0A642VBV3"/>
<dbReference type="PRINTS" id="PR01239">
    <property type="entry name" value="EP450IICYP52"/>
</dbReference>
<dbReference type="GO" id="GO:0016712">
    <property type="term" value="F:oxidoreductase activity, acting on paired donors, with incorporation or reduction of molecular oxygen, reduced flavin or flavoprotein as one donor, and incorporation of one atom of oxygen"/>
    <property type="evidence" value="ECO:0007669"/>
    <property type="project" value="InterPro"/>
</dbReference>
<dbReference type="SUPFAM" id="SSF48264">
    <property type="entry name" value="Cytochrome P450"/>
    <property type="match status" value="1"/>
</dbReference>
<dbReference type="InterPro" id="IPR036396">
    <property type="entry name" value="Cyt_P450_sf"/>
</dbReference>
<keyword evidence="7" id="KW-1133">Transmembrane helix</keyword>
<accession>A0A642VBV3</accession>
<evidence type="ECO:0008006" key="16">
    <source>
        <dbReference type="Google" id="ProtNLM"/>
    </source>
</evidence>
<comment type="cofactor">
    <cofactor evidence="1 12">
        <name>heme</name>
        <dbReference type="ChEBI" id="CHEBI:30413"/>
    </cofactor>
</comment>
<dbReference type="CDD" id="cd11063">
    <property type="entry name" value="CYP52"/>
    <property type="match status" value="1"/>
</dbReference>
<evidence type="ECO:0000256" key="7">
    <source>
        <dbReference type="ARBA" id="ARBA00022989"/>
    </source>
</evidence>
<dbReference type="Pfam" id="PF00067">
    <property type="entry name" value="p450"/>
    <property type="match status" value="1"/>
</dbReference>
<dbReference type="PRINTS" id="PR00464">
    <property type="entry name" value="EP450II"/>
</dbReference>
<evidence type="ECO:0000256" key="1">
    <source>
        <dbReference type="ARBA" id="ARBA00001971"/>
    </source>
</evidence>
<evidence type="ECO:0000256" key="4">
    <source>
        <dbReference type="ARBA" id="ARBA00022617"/>
    </source>
</evidence>
<evidence type="ECO:0000256" key="3">
    <source>
        <dbReference type="ARBA" id="ARBA00010617"/>
    </source>
</evidence>
<dbReference type="InterPro" id="IPR017972">
    <property type="entry name" value="Cyt_P450_CS"/>
</dbReference>
<keyword evidence="11" id="KW-0472">Membrane</keyword>
<evidence type="ECO:0000313" key="15">
    <source>
        <dbReference type="Proteomes" id="UP000761534"/>
    </source>
</evidence>
<evidence type="ECO:0000256" key="12">
    <source>
        <dbReference type="PIRSR" id="PIRSR602402-1"/>
    </source>
</evidence>
<name>A0A642VBV3_9ASCO</name>
<evidence type="ECO:0000256" key="5">
    <source>
        <dbReference type="ARBA" id="ARBA00022692"/>
    </source>
</evidence>
<dbReference type="GO" id="GO:0016020">
    <property type="term" value="C:membrane"/>
    <property type="evidence" value="ECO:0007669"/>
    <property type="project" value="UniProtKB-SubCell"/>
</dbReference>
<dbReference type="OrthoDB" id="1470350at2759"/>
<dbReference type="InterPro" id="IPR001128">
    <property type="entry name" value="Cyt_P450"/>
</dbReference>
<evidence type="ECO:0000313" key="14">
    <source>
        <dbReference type="EMBL" id="KAA8915222.1"/>
    </source>
</evidence>
<dbReference type="Proteomes" id="UP000761534">
    <property type="component" value="Unassembled WGS sequence"/>
</dbReference>
<keyword evidence="8 13" id="KW-0560">Oxidoreductase</keyword>
<evidence type="ECO:0000256" key="6">
    <source>
        <dbReference type="ARBA" id="ARBA00022723"/>
    </source>
</evidence>
<comment type="similarity">
    <text evidence="3 13">Belongs to the cytochrome P450 family.</text>
</comment>
<evidence type="ECO:0000256" key="10">
    <source>
        <dbReference type="ARBA" id="ARBA00023033"/>
    </source>
</evidence>
<dbReference type="EMBL" id="SWFS01000179">
    <property type="protein sequence ID" value="KAA8915222.1"/>
    <property type="molecule type" value="Genomic_DNA"/>
</dbReference>
<comment type="caution">
    <text evidence="14">The sequence shown here is derived from an EMBL/GenBank/DDBJ whole genome shotgun (WGS) entry which is preliminary data.</text>
</comment>
<keyword evidence="10 13" id="KW-0503">Monooxygenase</keyword>
<gene>
    <name evidence="14" type="ORF">TRICI_002579</name>
</gene>
<dbReference type="GO" id="GO:0005506">
    <property type="term" value="F:iron ion binding"/>
    <property type="evidence" value="ECO:0007669"/>
    <property type="project" value="InterPro"/>
</dbReference>
<dbReference type="PANTHER" id="PTHR24287">
    <property type="entry name" value="P450, PUTATIVE (EUROFUNG)-RELATED"/>
    <property type="match status" value="1"/>
</dbReference>
<evidence type="ECO:0000256" key="13">
    <source>
        <dbReference type="RuleBase" id="RU000461"/>
    </source>
</evidence>
<dbReference type="PRINTS" id="PR00385">
    <property type="entry name" value="P450"/>
</dbReference>
<feature type="binding site" description="axial binding residue" evidence="12">
    <location>
        <position position="458"/>
    </location>
    <ligand>
        <name>heme</name>
        <dbReference type="ChEBI" id="CHEBI:30413"/>
    </ligand>
    <ligandPart>
        <name>Fe</name>
        <dbReference type="ChEBI" id="CHEBI:18248"/>
    </ligandPart>
</feature>
<protein>
    <recommendedName>
        <fullName evidence="16">Cytochrome P450</fullName>
    </recommendedName>
</protein>
<keyword evidence="15" id="KW-1185">Reference proteome</keyword>
<keyword evidence="9 12" id="KW-0408">Iron</keyword>
<dbReference type="VEuPathDB" id="FungiDB:TRICI_002579"/>